<feature type="transmembrane region" description="Helical" evidence="1">
    <location>
        <begin position="7"/>
        <end position="23"/>
    </location>
</feature>
<dbReference type="RefSeq" id="WP_370397460.1">
    <property type="nucleotide sequence ID" value="NZ_JALBUT010000008.1"/>
</dbReference>
<dbReference type="EMBL" id="JALBUT010000008">
    <property type="protein sequence ID" value="MDX8416006.1"/>
    <property type="molecule type" value="Genomic_DNA"/>
</dbReference>
<feature type="transmembrane region" description="Helical" evidence="1">
    <location>
        <begin position="316"/>
        <end position="336"/>
    </location>
</feature>
<name>A0ABU4WIZ9_9BACT</name>
<dbReference type="Proteomes" id="UP001275932">
    <property type="component" value="Unassembled WGS sequence"/>
</dbReference>
<proteinExistence type="predicted"/>
<sequence length="342" mass="37713">MLKNFRGSIVCVIIGLCLAFWRGESVGASGVAFMLTTFAISLLEVAISFDNAVVNAHKLEKMSKVWRRRFLTWGIFIAVFGMRFLFPVLIVAIFAHISFVEVIKIAFANPDEYVRHLHETHAAIVTFGGMFLLMLFLKFFIDKNKKDHWISPIEKPLAHLAKVKFVNEVIALVVLGVLIYFLPEHERKVCALSGFVGIVLFLAIDSLSHYLESKHVGEGAVRLTGTAGFAMFMYLELIDASFSLDGVLGAFAFTKDIVVIIVGLGVGAMFVRSLTLVLVDKQTLSKMRYITNGAYWAIGALALVMMRSAVEEVPEAVAATLSIGIIVVSVVHSVILNKKALK</sequence>
<evidence type="ECO:0000313" key="2">
    <source>
        <dbReference type="EMBL" id="MDX8416006.1"/>
    </source>
</evidence>
<evidence type="ECO:0000313" key="3">
    <source>
        <dbReference type="Proteomes" id="UP001275932"/>
    </source>
</evidence>
<feature type="transmembrane region" description="Helical" evidence="1">
    <location>
        <begin position="189"/>
        <end position="207"/>
    </location>
</feature>
<feature type="transmembrane region" description="Helical" evidence="1">
    <location>
        <begin position="219"/>
        <end position="237"/>
    </location>
</feature>
<reference evidence="2 3" key="1">
    <citation type="submission" date="2022-03" db="EMBL/GenBank/DDBJ databases">
        <title>Novel taxa within the pig intestine.</title>
        <authorList>
            <person name="Wylensek D."/>
            <person name="Bishof K."/>
            <person name="Afrizal A."/>
            <person name="Clavel T."/>
        </authorList>
    </citation>
    <scope>NUCLEOTIDE SEQUENCE [LARGE SCALE GENOMIC DNA]</scope>
    <source>
        <strain evidence="2 3">CLA-KB-P66</strain>
    </source>
</reference>
<keyword evidence="3" id="KW-1185">Reference proteome</keyword>
<keyword evidence="1" id="KW-1133">Transmembrane helix</keyword>
<gene>
    <name evidence="2" type="ORF">MOX91_07440</name>
</gene>
<dbReference type="Pfam" id="PF04332">
    <property type="entry name" value="DUF475"/>
    <property type="match status" value="1"/>
</dbReference>
<keyword evidence="1" id="KW-0472">Membrane</keyword>
<evidence type="ECO:0000256" key="1">
    <source>
        <dbReference type="SAM" id="Phobius"/>
    </source>
</evidence>
<feature type="transmembrane region" description="Helical" evidence="1">
    <location>
        <begin position="257"/>
        <end position="277"/>
    </location>
</feature>
<organism evidence="2 3">
    <name type="scientific">Intestinicryptomonas porci</name>
    <dbReference type="NCBI Taxonomy" id="2926320"/>
    <lineage>
        <taxon>Bacteria</taxon>
        <taxon>Pseudomonadati</taxon>
        <taxon>Verrucomicrobiota</taxon>
        <taxon>Opitutia</taxon>
        <taxon>Opitutales</taxon>
        <taxon>Intestinicryptomonaceae</taxon>
        <taxon>Intestinicryptomonas</taxon>
    </lineage>
</organism>
<feature type="transmembrane region" description="Helical" evidence="1">
    <location>
        <begin position="289"/>
        <end position="310"/>
    </location>
</feature>
<accession>A0ABU4WIZ9</accession>
<feature type="transmembrane region" description="Helical" evidence="1">
    <location>
        <begin position="165"/>
        <end position="183"/>
    </location>
</feature>
<dbReference type="PANTHER" id="PTHR30238:SF4">
    <property type="entry name" value="SLL1022 PROTEIN"/>
    <property type="match status" value="1"/>
</dbReference>
<protein>
    <submittedName>
        <fullName evidence="2">DUF475 domain-containing protein</fullName>
    </submittedName>
</protein>
<keyword evidence="1" id="KW-0812">Transmembrane</keyword>
<comment type="caution">
    <text evidence="2">The sequence shown here is derived from an EMBL/GenBank/DDBJ whole genome shotgun (WGS) entry which is preliminary data.</text>
</comment>
<feature type="transmembrane region" description="Helical" evidence="1">
    <location>
        <begin position="29"/>
        <end position="49"/>
    </location>
</feature>
<feature type="transmembrane region" description="Helical" evidence="1">
    <location>
        <begin position="120"/>
        <end position="141"/>
    </location>
</feature>
<feature type="transmembrane region" description="Helical" evidence="1">
    <location>
        <begin position="70"/>
        <end position="100"/>
    </location>
</feature>
<dbReference type="InterPro" id="IPR007427">
    <property type="entry name" value="DUF475"/>
</dbReference>
<dbReference type="PANTHER" id="PTHR30238">
    <property type="entry name" value="MEMBRANE BOUND PREDICTED REDOX MODULATOR"/>
    <property type="match status" value="1"/>
</dbReference>